<dbReference type="InterPro" id="IPR001487">
    <property type="entry name" value="Bromodomain"/>
</dbReference>
<dbReference type="EMBL" id="JAFCIX010000545">
    <property type="protein sequence ID" value="KAH6588060.1"/>
    <property type="molecule type" value="Genomic_DNA"/>
</dbReference>
<feature type="compositionally biased region" description="Basic and acidic residues" evidence="3">
    <location>
        <begin position="244"/>
        <end position="254"/>
    </location>
</feature>
<dbReference type="SMART" id="SM00297">
    <property type="entry name" value="BROMO"/>
    <property type="match status" value="1"/>
</dbReference>
<dbReference type="PANTHER" id="PTHR15398:SF4">
    <property type="entry name" value="BROMODOMAIN-CONTAINING PROTEIN 8 ISOFORM X1"/>
    <property type="match status" value="1"/>
</dbReference>
<evidence type="ECO:0000313" key="6">
    <source>
        <dbReference type="Proteomes" id="UP001648503"/>
    </source>
</evidence>
<dbReference type="Proteomes" id="UP001648503">
    <property type="component" value="Unassembled WGS sequence"/>
</dbReference>
<comment type="caution">
    <text evidence="5">The sequence shown here is derived from an EMBL/GenBank/DDBJ whole genome shotgun (WGS) entry which is preliminary data.</text>
</comment>
<dbReference type="SUPFAM" id="SSF47370">
    <property type="entry name" value="Bromodomain"/>
    <property type="match status" value="1"/>
</dbReference>
<proteinExistence type="predicted"/>
<dbReference type="PANTHER" id="PTHR15398">
    <property type="entry name" value="BROMODOMAIN-CONTAINING PROTEIN 8"/>
    <property type="match status" value="1"/>
</dbReference>
<evidence type="ECO:0000313" key="5">
    <source>
        <dbReference type="EMBL" id="KAH6588060.1"/>
    </source>
</evidence>
<dbReference type="Pfam" id="PF00439">
    <property type="entry name" value="Bromodomain"/>
    <property type="match status" value="1"/>
</dbReference>
<dbReference type="InterPro" id="IPR036427">
    <property type="entry name" value="Bromodomain-like_sf"/>
</dbReference>
<keyword evidence="1 2" id="KW-0103">Bromodomain</keyword>
<evidence type="ECO:0000256" key="3">
    <source>
        <dbReference type="SAM" id="MobiDB-lite"/>
    </source>
</evidence>
<accession>A0ABQ8EXK0</accession>
<dbReference type="PROSITE" id="PS50014">
    <property type="entry name" value="BROMODOMAIN_2"/>
    <property type="match status" value="1"/>
</dbReference>
<evidence type="ECO:0000259" key="4">
    <source>
        <dbReference type="PROSITE" id="PS50014"/>
    </source>
</evidence>
<feature type="compositionally biased region" description="Basic and acidic residues" evidence="3">
    <location>
        <begin position="179"/>
        <end position="191"/>
    </location>
</feature>
<keyword evidence="6" id="KW-1185">Reference proteome</keyword>
<organism evidence="5 6">
    <name type="scientific">Batrachochytrium salamandrivorans</name>
    <dbReference type="NCBI Taxonomy" id="1357716"/>
    <lineage>
        <taxon>Eukaryota</taxon>
        <taxon>Fungi</taxon>
        <taxon>Fungi incertae sedis</taxon>
        <taxon>Chytridiomycota</taxon>
        <taxon>Chytridiomycota incertae sedis</taxon>
        <taxon>Chytridiomycetes</taxon>
        <taxon>Rhizophydiales</taxon>
        <taxon>Rhizophydiales incertae sedis</taxon>
        <taxon>Batrachochytrium</taxon>
    </lineage>
</organism>
<gene>
    <name evidence="5" type="ORF">BASA50_010923</name>
</gene>
<feature type="region of interest" description="Disordered" evidence="3">
    <location>
        <begin position="137"/>
        <end position="254"/>
    </location>
</feature>
<feature type="domain" description="Bromo" evidence="4">
    <location>
        <begin position="288"/>
        <end position="338"/>
    </location>
</feature>
<reference evidence="5 6" key="1">
    <citation type="submission" date="2021-02" db="EMBL/GenBank/DDBJ databases">
        <title>Variation within the Batrachochytrium salamandrivorans European outbreak.</title>
        <authorList>
            <person name="Kelly M."/>
            <person name="Pasmans F."/>
            <person name="Shea T.P."/>
            <person name="Munoz J.F."/>
            <person name="Carranza S."/>
            <person name="Cuomo C.A."/>
            <person name="Martel A."/>
        </authorList>
    </citation>
    <scope>NUCLEOTIDE SEQUENCE [LARGE SCALE GENOMIC DNA]</scope>
    <source>
        <strain evidence="5 6">AMFP18/2</strain>
    </source>
</reference>
<feature type="compositionally biased region" description="Low complexity" evidence="3">
    <location>
        <begin position="213"/>
        <end position="225"/>
    </location>
</feature>
<sequence>MSSLDTDSEQTEWETVADIALVQAVGLFGEDSWQEVCDSLGQNFSLKFKESLTPKACSQEFARLLASLNLDSNNGAESNLSSAKGEPTSHVHHLLRRLSISRKKEIKQLLHQCEIEYDQTCLDIASIENGTYDEKLLQTLPSDPDSVESSPNTTAPPEEAAIDVTPSIHPPPIQLVSDHMTRNSRSTDRLSRLPPLAPRQRGQSIPGERYLTRHASAAATASTNRTNHDTESVDADSGTEYSDGPDRKRQRTDEKYKTWKRTAMLIWNRIADHRAGNAFLKISKEKKYTDFVKRPMSLDLVKSRIREGATRTTAEFHRDVLHVLANVVMFSSEESELYAMAMEMREYVDSEMRSLLVCTARGDDTRQ</sequence>
<protein>
    <recommendedName>
        <fullName evidence="4">Bromo domain-containing protein</fullName>
    </recommendedName>
</protein>
<dbReference type="Gene3D" id="1.20.920.10">
    <property type="entry name" value="Bromodomain-like"/>
    <property type="match status" value="1"/>
</dbReference>
<evidence type="ECO:0000256" key="2">
    <source>
        <dbReference type="PROSITE-ProRule" id="PRU00035"/>
    </source>
</evidence>
<evidence type="ECO:0000256" key="1">
    <source>
        <dbReference type="ARBA" id="ARBA00023117"/>
    </source>
</evidence>
<name>A0ABQ8EXK0_9FUNG</name>